<reference evidence="2 3" key="1">
    <citation type="submission" date="2010-04" db="EMBL/GenBank/DDBJ databases">
        <title>The Genome Sequence of Escherichia coli TA447.</title>
        <authorList>
            <consortium name="The Broad Institute Genome Sequencing Platform"/>
            <consortium name="The Broad Institute Genome Sequencing Center for Infectious Disease"/>
            <person name="Feldgarden M."/>
            <person name="Gordon D.M."/>
            <person name="Johnson J.R."/>
            <person name="Johnston B.D."/>
            <person name="Young S."/>
            <person name="Zeng Q."/>
            <person name="Koehrsen M."/>
            <person name="Alvarado L."/>
            <person name="Berlin A.M."/>
            <person name="Borenstein D."/>
            <person name="Chapman S.B."/>
            <person name="Chen Z."/>
            <person name="Engels R."/>
            <person name="Freedman E."/>
            <person name="Gellesch M."/>
            <person name="Goldberg J."/>
            <person name="Griggs A."/>
            <person name="Gujja S."/>
            <person name="Heilman E.R."/>
            <person name="Heiman D.I."/>
            <person name="Hepburn T.A."/>
            <person name="Howarth C."/>
            <person name="Jen D."/>
            <person name="Larson L."/>
            <person name="Mehta T."/>
            <person name="Park D."/>
            <person name="Pearson M."/>
            <person name="Richards J."/>
            <person name="Roberts A."/>
            <person name="Saif S."/>
            <person name="Shea T.D."/>
            <person name="Shenoy N."/>
            <person name="Sisk P."/>
            <person name="Stolte C."/>
            <person name="Sykes S.N."/>
            <person name="Walk T."/>
            <person name="White J."/>
            <person name="Yandava C."/>
            <person name="Haas B."/>
            <person name="Henn M.R."/>
            <person name="Nusbaum C."/>
            <person name="Birren B."/>
        </authorList>
    </citation>
    <scope>NUCLEOTIDE SEQUENCE [LARGE SCALE GENOMIC DNA]</scope>
    <source>
        <strain evidence="2 3">TA447</strain>
    </source>
</reference>
<dbReference type="InterPro" id="IPR003343">
    <property type="entry name" value="Big_2"/>
</dbReference>
<protein>
    <submittedName>
        <fullName evidence="2">Major tail protein</fullName>
    </submittedName>
</protein>
<dbReference type="InterPro" id="IPR008964">
    <property type="entry name" value="Invasin/intimin_cell_adhesion"/>
</dbReference>
<dbReference type="RefSeq" id="WP_085452869.1">
    <property type="nucleotide sequence ID" value="NZ_ADIZ01000008.1"/>
</dbReference>
<evidence type="ECO:0000259" key="1">
    <source>
        <dbReference type="SMART" id="SM00635"/>
    </source>
</evidence>
<proteinExistence type="predicted"/>
<dbReference type="AlphaFoldDB" id="A0A1X3J512"/>
<comment type="caution">
    <text evidence="2">The sequence shown here is derived from an EMBL/GenBank/DDBJ whole genome shotgun (WGS) entry which is preliminary data.</text>
</comment>
<accession>A0A1X3J512</accession>
<dbReference type="Pfam" id="PF16461">
    <property type="entry name" value="Phage_TTP_12"/>
    <property type="match status" value="1"/>
</dbReference>
<feature type="domain" description="BIG2" evidence="1">
    <location>
        <begin position="160"/>
        <end position="240"/>
    </location>
</feature>
<organism evidence="2 3">
    <name type="scientific">Escherichia coli TA447</name>
    <dbReference type="NCBI Taxonomy" id="656447"/>
    <lineage>
        <taxon>Bacteria</taxon>
        <taxon>Pseudomonadati</taxon>
        <taxon>Pseudomonadota</taxon>
        <taxon>Gammaproteobacteria</taxon>
        <taxon>Enterobacterales</taxon>
        <taxon>Enterobacteriaceae</taxon>
        <taxon>Escherichia</taxon>
    </lineage>
</organism>
<dbReference type="Gene3D" id="2.60.40.1080">
    <property type="match status" value="1"/>
</dbReference>
<name>A0A1X3J512_ECOLX</name>
<dbReference type="SUPFAM" id="SSF49373">
    <property type="entry name" value="Invasin/intimin cell-adhesion fragments"/>
    <property type="match status" value="1"/>
</dbReference>
<dbReference type="Pfam" id="PF02368">
    <property type="entry name" value="Big_2"/>
    <property type="match status" value="1"/>
</dbReference>
<dbReference type="EMBL" id="ADIZ01000008">
    <property type="protein sequence ID" value="OSK97130.1"/>
    <property type="molecule type" value="Genomic_DNA"/>
</dbReference>
<gene>
    <name evidence="2" type="ORF">ECXG_05297</name>
</gene>
<dbReference type="Proteomes" id="UP000193942">
    <property type="component" value="Unassembled WGS sequence"/>
</dbReference>
<dbReference type="InterPro" id="IPR032494">
    <property type="entry name" value="Phage_TTP_N"/>
</dbReference>
<dbReference type="Gene3D" id="4.10.410.40">
    <property type="match status" value="1"/>
</dbReference>
<dbReference type="SMART" id="SM00635">
    <property type="entry name" value="BID_2"/>
    <property type="match status" value="1"/>
</dbReference>
<evidence type="ECO:0000313" key="3">
    <source>
        <dbReference type="Proteomes" id="UP000193942"/>
    </source>
</evidence>
<evidence type="ECO:0000313" key="2">
    <source>
        <dbReference type="EMBL" id="OSK97130.1"/>
    </source>
</evidence>
<sequence length="249" mass="26168">MATPNPLAPVKGSGTTLWVYTGKGDAYANPLSDDGWTRLAKIKDLTPGEMTAESYDDNYLDDEDADWVSTGQGQKSAGDTSFTLAWKPGEQGQRDLIAWFDSSETRAYKIRFPNGTVDVFRGWVSAIGKAVTAKEVITRTVKITNIGRPSLAEDQGEITAVTGITVTPPTGNVAKGQNITLTVAVQPKGATDKTFRATSANQNFATITVKGNTITVKGVAAGKAQIPVVTGNGQFAAVAEINVTDAPGG</sequence>